<dbReference type="InterPro" id="IPR054437">
    <property type="entry name" value="PspA-assoc_dom"/>
</dbReference>
<protein>
    <recommendedName>
        <fullName evidence="1">PspA-associated domain-containing protein</fullName>
    </recommendedName>
</protein>
<comment type="caution">
    <text evidence="2">The sequence shown here is derived from an EMBL/GenBank/DDBJ whole genome shotgun (WGS) entry which is preliminary data.</text>
</comment>
<accession>A0A3N0GNW8</accession>
<evidence type="ECO:0000259" key="1">
    <source>
        <dbReference type="Pfam" id="PF22743"/>
    </source>
</evidence>
<dbReference type="RefSeq" id="WP_123223488.1">
    <property type="nucleotide sequence ID" value="NZ_RJSF01000040.1"/>
</dbReference>
<name>A0A3N0GNW8_9ACTN</name>
<keyword evidence="3" id="KW-1185">Reference proteome</keyword>
<feature type="domain" description="PspA-associated" evidence="1">
    <location>
        <begin position="1"/>
        <end position="92"/>
    </location>
</feature>
<evidence type="ECO:0000313" key="2">
    <source>
        <dbReference type="EMBL" id="RNM14081.1"/>
    </source>
</evidence>
<evidence type="ECO:0000313" key="3">
    <source>
        <dbReference type="Proteomes" id="UP000279994"/>
    </source>
</evidence>
<proteinExistence type="predicted"/>
<dbReference type="Proteomes" id="UP000279994">
    <property type="component" value="Unassembled WGS sequence"/>
</dbReference>
<sequence length="92" mass="9787">MIVRILGEGQFEVADAELDRLNELDAAVEAEIDAGNEESFAARLAELLDGVRDVGAPLPDDALEDSDLILPPADATLEEVREMLADDGLIPG</sequence>
<dbReference type="EMBL" id="RJSF01000040">
    <property type="protein sequence ID" value="RNM14081.1"/>
    <property type="molecule type" value="Genomic_DNA"/>
</dbReference>
<reference evidence="2 3" key="1">
    <citation type="submission" date="2018-11" db="EMBL/GenBank/DDBJ databases">
        <authorList>
            <person name="Li F."/>
        </authorList>
    </citation>
    <scope>NUCLEOTIDE SEQUENCE [LARGE SCALE GENOMIC DNA]</scope>
    <source>
        <strain evidence="2 3">Gsoil 818</strain>
    </source>
</reference>
<gene>
    <name evidence="2" type="ORF">EFL26_14205</name>
</gene>
<dbReference type="Pfam" id="PF22743">
    <property type="entry name" value="PspAA"/>
    <property type="match status" value="1"/>
</dbReference>
<dbReference type="OrthoDB" id="5244559at2"/>
<organism evidence="2 3">
    <name type="scientific">Nocardioides pocheonensis</name>
    <dbReference type="NCBI Taxonomy" id="661485"/>
    <lineage>
        <taxon>Bacteria</taxon>
        <taxon>Bacillati</taxon>
        <taxon>Actinomycetota</taxon>
        <taxon>Actinomycetes</taxon>
        <taxon>Propionibacteriales</taxon>
        <taxon>Nocardioidaceae</taxon>
        <taxon>Nocardioides</taxon>
    </lineage>
</organism>
<dbReference type="AlphaFoldDB" id="A0A3N0GNW8"/>